<feature type="domain" description="PAC" evidence="17">
    <location>
        <begin position="408"/>
        <end position="461"/>
    </location>
</feature>
<evidence type="ECO:0000313" key="18">
    <source>
        <dbReference type="EMBL" id="RLJ62645.1"/>
    </source>
</evidence>
<dbReference type="FunFam" id="3.30.565.10:FF:000010">
    <property type="entry name" value="Sensor histidine kinase RcsC"/>
    <property type="match status" value="1"/>
</dbReference>
<dbReference type="PANTHER" id="PTHR45339:SF1">
    <property type="entry name" value="HYBRID SIGNAL TRANSDUCTION HISTIDINE KINASE J"/>
    <property type="match status" value="1"/>
</dbReference>
<keyword evidence="4" id="KW-1003">Cell membrane</keyword>
<dbReference type="Pfam" id="PF02743">
    <property type="entry name" value="dCache_1"/>
    <property type="match status" value="1"/>
</dbReference>
<evidence type="ECO:0000259" key="17">
    <source>
        <dbReference type="PROSITE" id="PS50113"/>
    </source>
</evidence>
<dbReference type="InterPro" id="IPR000700">
    <property type="entry name" value="PAS-assoc_C"/>
</dbReference>
<dbReference type="EMBL" id="RCCI01000007">
    <property type="protein sequence ID" value="RLJ62645.1"/>
    <property type="molecule type" value="Genomic_DNA"/>
</dbReference>
<dbReference type="Pfam" id="PF02518">
    <property type="entry name" value="HATPase_c"/>
    <property type="match status" value="1"/>
</dbReference>
<dbReference type="Gene3D" id="1.10.287.130">
    <property type="match status" value="1"/>
</dbReference>
<evidence type="ECO:0000256" key="2">
    <source>
        <dbReference type="ARBA" id="ARBA00004651"/>
    </source>
</evidence>
<dbReference type="InterPro" id="IPR001789">
    <property type="entry name" value="Sig_transdc_resp-reg_receiver"/>
</dbReference>
<dbReference type="InterPro" id="IPR003594">
    <property type="entry name" value="HATPase_dom"/>
</dbReference>
<dbReference type="InterPro" id="IPR003661">
    <property type="entry name" value="HisK_dim/P_dom"/>
</dbReference>
<keyword evidence="6 13" id="KW-0812">Transmembrane</keyword>
<dbReference type="InterPro" id="IPR033479">
    <property type="entry name" value="dCache_1"/>
</dbReference>
<evidence type="ECO:0000256" key="6">
    <source>
        <dbReference type="ARBA" id="ARBA00022692"/>
    </source>
</evidence>
<dbReference type="InterPro" id="IPR036097">
    <property type="entry name" value="HisK_dim/P_sf"/>
</dbReference>
<dbReference type="Proteomes" id="UP000268908">
    <property type="component" value="Unassembled WGS sequence"/>
</dbReference>
<dbReference type="OrthoDB" id="8552871at2"/>
<keyword evidence="5 12" id="KW-0597">Phosphoprotein</keyword>
<dbReference type="InterPro" id="IPR035965">
    <property type="entry name" value="PAS-like_dom_sf"/>
</dbReference>
<dbReference type="CDD" id="cd00082">
    <property type="entry name" value="HisKA"/>
    <property type="match status" value="1"/>
</dbReference>
<dbReference type="PROSITE" id="PS50112">
    <property type="entry name" value="PAS"/>
    <property type="match status" value="2"/>
</dbReference>
<dbReference type="EC" id="2.7.13.3" evidence="3"/>
<dbReference type="RefSeq" id="WP_121242851.1">
    <property type="nucleotide sequence ID" value="NZ_BHVV01000008.1"/>
</dbReference>
<organism evidence="18 19">
    <name type="scientific">Sulfurisoma sediminicola</name>
    <dbReference type="NCBI Taxonomy" id="1381557"/>
    <lineage>
        <taxon>Bacteria</taxon>
        <taxon>Pseudomonadati</taxon>
        <taxon>Pseudomonadota</taxon>
        <taxon>Betaproteobacteria</taxon>
        <taxon>Nitrosomonadales</taxon>
        <taxon>Sterolibacteriaceae</taxon>
        <taxon>Sulfurisoma</taxon>
    </lineage>
</organism>
<gene>
    <name evidence="18" type="ORF">DFR35_2458</name>
</gene>
<dbReference type="SMART" id="SM00387">
    <property type="entry name" value="HATPase_c"/>
    <property type="match status" value="1"/>
</dbReference>
<evidence type="ECO:0000259" key="16">
    <source>
        <dbReference type="PROSITE" id="PS50112"/>
    </source>
</evidence>
<evidence type="ECO:0000256" key="8">
    <source>
        <dbReference type="ARBA" id="ARBA00023012"/>
    </source>
</evidence>
<dbReference type="SMART" id="SM00086">
    <property type="entry name" value="PAC"/>
    <property type="match status" value="2"/>
</dbReference>
<dbReference type="CDD" id="cd12914">
    <property type="entry name" value="PDC1_DGC_like"/>
    <property type="match status" value="1"/>
</dbReference>
<dbReference type="InterPro" id="IPR004358">
    <property type="entry name" value="Sig_transdc_His_kin-like_C"/>
</dbReference>
<dbReference type="SMART" id="SM00091">
    <property type="entry name" value="PAS"/>
    <property type="match status" value="4"/>
</dbReference>
<dbReference type="InterPro" id="IPR011006">
    <property type="entry name" value="CheY-like_superfamily"/>
</dbReference>
<evidence type="ECO:0000259" key="15">
    <source>
        <dbReference type="PROSITE" id="PS50110"/>
    </source>
</evidence>
<dbReference type="SUPFAM" id="SSF47384">
    <property type="entry name" value="Homodimeric domain of signal transducing histidine kinase"/>
    <property type="match status" value="1"/>
</dbReference>
<evidence type="ECO:0000256" key="5">
    <source>
        <dbReference type="ARBA" id="ARBA00022553"/>
    </source>
</evidence>
<comment type="subcellular location">
    <subcellularLocation>
        <location evidence="2">Cell membrane</location>
        <topology evidence="2">Multi-pass membrane protein</topology>
    </subcellularLocation>
</comment>
<sequence length="1300" mass="143814">MTTSPQTPPATLARRQPPLWAVSTLLLVSVVIFLAWDTVDQYQRISREEYRHLDDQARSAESQLLSSLRLIDLVLQQVGEDRRALPARPGAARLVDLEQAMAARMRPFPEIRVLLSIDASGHVDAVTDHAIKHLDASSREYFTLPRDSVERNRYFISRPFIGVTGARVIVLSRATYDERGNFTGVAAATIDPRYFDTLLRGILPSGDSGSAALVNTHGDVLHSLPLQDVPAIDANSGAFRTYVDSMQATARSRHVSPIDGADRYAVFRGVLDTGLSVIVSRRADEVLAVWHRLLAIRGNLLAIATLLVAYLLVVAQRRRRESERALTALTQSEQRWEFALEGSAQGVWDWDVRSDRVFFSHRWKAMLGHADEEIGDGLDEWKSRVHPDDLDETLATVADHIEGRAPVYESRHRVRHKDGHYLWILDRGMVIERDGDGRPVRLIGTHTDISAQVAAEQERERTARDLKKAQEVAHVGSWSLDIPGNELRWSDETYRIFGVPPGKTLTLDDFVAVLHPDDRESVLDRWQKAIAGAPYDIVHRIVAEGRTRWVHERAELTFAADGQAVSALGTVQDITERVDTQRTLGEVQRNLLAALDSVQESFIIVHRDGTVLLANETACRRLGLTRSTMEGKSLRDIVPEDRGARRMQRIAAAIDGGRPVAFSDRRGAYAFDVSIFPFGNERGEIDRAVIYAADITARIRAEQAQRQSEQILRTAIDAIDEGFALYDADDRLVFCNEKYREIYDSSADLIVEGARFEQIIRGGAERGLYPDAIGRIDAWVAERLAAHGRSDISPVQQLDNGRFLKVIEHRTPDNFIVSFRVDVTELELAKEGAEAANRTKSDFLANVSHEIRTPMNAIIGLSQLGLDEARDPGMQDYLRKIFGASRSLLAILNDILDYSKIEAGRMQIERTEFRLDEVLESTLELYRSGAEAKGVALTLDIAADVPLRLLGDPVRLGQILNNLVGNAVKFTGSGSVGIGARLQGRDGECARLELSVTDSGIGIAPDQLRHLFQPFVQADGSITRRFGGTGLGLSISRSLVHLMHGDITVASIPGQGSTFRVQICFDTPGVTVSPLPRNAAGNVDLAAIAGPVAGARVLLVEDNPVNRQVAKGFLDKAGIACTVAGHGGEALEQLERSEFDLILMDLQMPEMDGLAATRRIRRNPAWARLPIIALTASAMVKDRDDCIAAGMNDHLAKPLDPVTLIEMLRRWIRRDALPGEAGAPPTAEQLSRLGERLRRLEERLAEHEFIPVEELASLRGIIPAPALAPFGQFESALMRYDYARACQLLQELQQALEAKP</sequence>
<dbReference type="InterPro" id="IPR001610">
    <property type="entry name" value="PAC"/>
</dbReference>
<evidence type="ECO:0000256" key="11">
    <source>
        <dbReference type="ARBA" id="ARBA00070152"/>
    </source>
</evidence>
<feature type="domain" description="Histidine kinase" evidence="14">
    <location>
        <begin position="846"/>
        <end position="1067"/>
    </location>
</feature>
<dbReference type="Gene3D" id="3.30.450.20">
    <property type="entry name" value="PAS domain"/>
    <property type="match status" value="6"/>
</dbReference>
<comment type="caution">
    <text evidence="18">The sequence shown here is derived from an EMBL/GenBank/DDBJ whole genome shotgun (WGS) entry which is preliminary data.</text>
</comment>
<evidence type="ECO:0000256" key="3">
    <source>
        <dbReference type="ARBA" id="ARBA00012438"/>
    </source>
</evidence>
<dbReference type="PANTHER" id="PTHR45339">
    <property type="entry name" value="HYBRID SIGNAL TRANSDUCTION HISTIDINE KINASE J"/>
    <property type="match status" value="1"/>
</dbReference>
<evidence type="ECO:0000256" key="7">
    <source>
        <dbReference type="ARBA" id="ARBA00022989"/>
    </source>
</evidence>
<dbReference type="InterPro" id="IPR013656">
    <property type="entry name" value="PAS_4"/>
</dbReference>
<dbReference type="SUPFAM" id="SSF52172">
    <property type="entry name" value="CheY-like"/>
    <property type="match status" value="1"/>
</dbReference>
<dbReference type="CDD" id="cd00130">
    <property type="entry name" value="PAS"/>
    <property type="match status" value="3"/>
</dbReference>
<accession>A0A497X9H2</accession>
<dbReference type="Pfam" id="PF00512">
    <property type="entry name" value="HisKA"/>
    <property type="match status" value="1"/>
</dbReference>
<comment type="function">
    <text evidence="10">Member of the two-component regulatory system BvgS/BvgA. Phosphorylates BvgA via a four-step phosphorelay in response to environmental signals.</text>
</comment>
<feature type="domain" description="PAS" evidence="16">
    <location>
        <begin position="462"/>
        <end position="533"/>
    </location>
</feature>
<dbReference type="GO" id="GO:0005886">
    <property type="term" value="C:plasma membrane"/>
    <property type="evidence" value="ECO:0007669"/>
    <property type="project" value="UniProtKB-SubCell"/>
</dbReference>
<feature type="modified residue" description="4-aspartylphosphate" evidence="12">
    <location>
        <position position="1145"/>
    </location>
</feature>
<evidence type="ECO:0000259" key="14">
    <source>
        <dbReference type="PROSITE" id="PS50109"/>
    </source>
</evidence>
<dbReference type="Gene3D" id="2.10.70.100">
    <property type="match status" value="1"/>
</dbReference>
<dbReference type="Pfam" id="PF00072">
    <property type="entry name" value="Response_reg"/>
    <property type="match status" value="1"/>
</dbReference>
<feature type="domain" description="Response regulatory" evidence="15">
    <location>
        <begin position="1096"/>
        <end position="1212"/>
    </location>
</feature>
<dbReference type="GO" id="GO:0000155">
    <property type="term" value="F:phosphorelay sensor kinase activity"/>
    <property type="evidence" value="ECO:0007669"/>
    <property type="project" value="InterPro"/>
</dbReference>
<feature type="transmembrane region" description="Helical" evidence="13">
    <location>
        <begin position="20"/>
        <end position="39"/>
    </location>
</feature>
<feature type="domain" description="PAS" evidence="16">
    <location>
        <begin position="587"/>
        <end position="657"/>
    </location>
</feature>
<dbReference type="PROSITE" id="PS50109">
    <property type="entry name" value="HIS_KIN"/>
    <property type="match status" value="1"/>
</dbReference>
<feature type="domain" description="PAC" evidence="17">
    <location>
        <begin position="531"/>
        <end position="586"/>
    </location>
</feature>
<keyword evidence="8" id="KW-0902">Two-component regulatory system</keyword>
<dbReference type="InterPro" id="IPR005467">
    <property type="entry name" value="His_kinase_dom"/>
</dbReference>
<dbReference type="Gene3D" id="3.30.565.10">
    <property type="entry name" value="Histidine kinase-like ATPase, C-terminal domain"/>
    <property type="match status" value="1"/>
</dbReference>
<evidence type="ECO:0000256" key="4">
    <source>
        <dbReference type="ARBA" id="ARBA00022475"/>
    </source>
</evidence>
<dbReference type="Pfam" id="PF12860">
    <property type="entry name" value="PAS_7"/>
    <property type="match status" value="1"/>
</dbReference>
<evidence type="ECO:0000256" key="1">
    <source>
        <dbReference type="ARBA" id="ARBA00000085"/>
    </source>
</evidence>
<dbReference type="PROSITE" id="PS50110">
    <property type="entry name" value="RESPONSE_REGULATORY"/>
    <property type="match status" value="1"/>
</dbReference>
<feature type="transmembrane region" description="Helical" evidence="13">
    <location>
        <begin position="294"/>
        <end position="313"/>
    </location>
</feature>
<dbReference type="CDD" id="cd12915">
    <property type="entry name" value="PDC2_DGC_like"/>
    <property type="match status" value="1"/>
</dbReference>
<dbReference type="PRINTS" id="PR00344">
    <property type="entry name" value="BCTRLSENSOR"/>
</dbReference>
<dbReference type="PROSITE" id="PS50113">
    <property type="entry name" value="PAC"/>
    <property type="match status" value="2"/>
</dbReference>
<dbReference type="SMART" id="SM00388">
    <property type="entry name" value="HisKA"/>
    <property type="match status" value="1"/>
</dbReference>
<dbReference type="Pfam" id="PF08447">
    <property type="entry name" value="PAS_3"/>
    <property type="match status" value="2"/>
</dbReference>
<dbReference type="CDD" id="cd17546">
    <property type="entry name" value="REC_hyHK_CKI1_RcsC-like"/>
    <property type="match status" value="1"/>
</dbReference>
<dbReference type="InterPro" id="IPR036890">
    <property type="entry name" value="HATPase_C_sf"/>
</dbReference>
<keyword evidence="7 13" id="KW-1133">Transmembrane helix</keyword>
<dbReference type="Pfam" id="PF08448">
    <property type="entry name" value="PAS_4"/>
    <property type="match status" value="1"/>
</dbReference>
<evidence type="ECO:0000313" key="19">
    <source>
        <dbReference type="Proteomes" id="UP000268908"/>
    </source>
</evidence>
<proteinExistence type="predicted"/>
<keyword evidence="9 13" id="KW-0472">Membrane</keyword>
<comment type="catalytic activity">
    <reaction evidence="1">
        <text>ATP + protein L-histidine = ADP + protein N-phospho-L-histidine.</text>
        <dbReference type="EC" id="2.7.13.3"/>
    </reaction>
</comment>
<dbReference type="Gene3D" id="3.40.50.2300">
    <property type="match status" value="1"/>
</dbReference>
<keyword evidence="19" id="KW-1185">Reference proteome</keyword>
<evidence type="ECO:0000256" key="10">
    <source>
        <dbReference type="ARBA" id="ARBA00058004"/>
    </source>
</evidence>
<dbReference type="InterPro" id="IPR013655">
    <property type="entry name" value="PAS_fold_3"/>
</dbReference>
<name>A0A497X9H2_9PROT</name>
<reference evidence="18 19" key="1">
    <citation type="submission" date="2018-10" db="EMBL/GenBank/DDBJ databases">
        <title>Genomic Encyclopedia of Type Strains, Phase IV (KMG-IV): sequencing the most valuable type-strain genomes for metagenomic binning, comparative biology and taxonomic classification.</title>
        <authorList>
            <person name="Goeker M."/>
        </authorList>
    </citation>
    <scope>NUCLEOTIDE SEQUENCE [LARGE SCALE GENOMIC DNA]</scope>
    <source>
        <strain evidence="18 19">DSM 26916</strain>
    </source>
</reference>
<evidence type="ECO:0000256" key="12">
    <source>
        <dbReference type="PROSITE-ProRule" id="PRU00169"/>
    </source>
</evidence>
<dbReference type="InterPro" id="IPR000014">
    <property type="entry name" value="PAS"/>
</dbReference>
<dbReference type="SUPFAM" id="SSF55874">
    <property type="entry name" value="ATPase domain of HSP90 chaperone/DNA topoisomerase II/histidine kinase"/>
    <property type="match status" value="1"/>
</dbReference>
<dbReference type="NCBIfam" id="TIGR00229">
    <property type="entry name" value="sensory_box"/>
    <property type="match status" value="3"/>
</dbReference>
<dbReference type="SMART" id="SM00448">
    <property type="entry name" value="REC"/>
    <property type="match status" value="1"/>
</dbReference>
<dbReference type="CDD" id="cd16922">
    <property type="entry name" value="HATPase_EvgS-ArcB-TorS-like"/>
    <property type="match status" value="1"/>
</dbReference>
<dbReference type="SUPFAM" id="SSF55785">
    <property type="entry name" value="PYP-like sensor domain (PAS domain)"/>
    <property type="match status" value="4"/>
</dbReference>
<evidence type="ECO:0000256" key="9">
    <source>
        <dbReference type="ARBA" id="ARBA00023136"/>
    </source>
</evidence>
<evidence type="ECO:0000256" key="13">
    <source>
        <dbReference type="SAM" id="Phobius"/>
    </source>
</evidence>
<protein>
    <recommendedName>
        <fullName evidence="11">Virulence sensor protein BvgS</fullName>
        <ecNumber evidence="3">2.7.13.3</ecNumber>
    </recommendedName>
</protein>